<reference evidence="2" key="1">
    <citation type="submission" date="2014-11" db="EMBL/GenBank/DDBJ databases">
        <authorList>
            <person name="Amaro Gonzalez C."/>
        </authorList>
    </citation>
    <scope>NUCLEOTIDE SEQUENCE</scope>
</reference>
<proteinExistence type="predicted"/>
<name>A0A0E9QKG0_ANGAN</name>
<protein>
    <submittedName>
        <fullName evidence="2">Uncharacterized protein</fullName>
    </submittedName>
</protein>
<evidence type="ECO:0000256" key="1">
    <source>
        <dbReference type="SAM" id="MobiDB-lite"/>
    </source>
</evidence>
<sequence length="52" mass="5963">MRPCAEMTNTTSVKGKRNPSRSLKCFGEYFIFIFLQKINWSCALFITQQGLG</sequence>
<dbReference type="AlphaFoldDB" id="A0A0E9QKG0"/>
<reference evidence="2" key="2">
    <citation type="journal article" date="2015" name="Fish Shellfish Immunol.">
        <title>Early steps in the European eel (Anguilla anguilla)-Vibrio vulnificus interaction in the gills: Role of the RtxA13 toxin.</title>
        <authorList>
            <person name="Callol A."/>
            <person name="Pajuelo D."/>
            <person name="Ebbesson L."/>
            <person name="Teles M."/>
            <person name="MacKenzie S."/>
            <person name="Amaro C."/>
        </authorList>
    </citation>
    <scope>NUCLEOTIDE SEQUENCE</scope>
</reference>
<organism evidence="2">
    <name type="scientific">Anguilla anguilla</name>
    <name type="common">European freshwater eel</name>
    <name type="synonym">Muraena anguilla</name>
    <dbReference type="NCBI Taxonomy" id="7936"/>
    <lineage>
        <taxon>Eukaryota</taxon>
        <taxon>Metazoa</taxon>
        <taxon>Chordata</taxon>
        <taxon>Craniata</taxon>
        <taxon>Vertebrata</taxon>
        <taxon>Euteleostomi</taxon>
        <taxon>Actinopterygii</taxon>
        <taxon>Neopterygii</taxon>
        <taxon>Teleostei</taxon>
        <taxon>Anguilliformes</taxon>
        <taxon>Anguillidae</taxon>
        <taxon>Anguilla</taxon>
    </lineage>
</organism>
<feature type="region of interest" description="Disordered" evidence="1">
    <location>
        <begin position="1"/>
        <end position="20"/>
    </location>
</feature>
<accession>A0A0E9QKG0</accession>
<evidence type="ECO:0000313" key="2">
    <source>
        <dbReference type="EMBL" id="JAH16588.1"/>
    </source>
</evidence>
<dbReference type="EMBL" id="GBXM01091989">
    <property type="protein sequence ID" value="JAH16588.1"/>
    <property type="molecule type" value="Transcribed_RNA"/>
</dbReference>